<protein>
    <recommendedName>
        <fullName evidence="3">DUF3316 domain-containing protein</fullName>
    </recommendedName>
</protein>
<dbReference type="AlphaFoldDB" id="A0A096ATK8"/>
<gene>
    <name evidence="1" type="ORF">HMPREF9302_10270</name>
</gene>
<dbReference type="OrthoDB" id="1012285at2"/>
<dbReference type="Proteomes" id="UP000029614">
    <property type="component" value="Unassembled WGS sequence"/>
</dbReference>
<evidence type="ECO:0008006" key="3">
    <source>
        <dbReference type="Google" id="ProtNLM"/>
    </source>
</evidence>
<proteinExistence type="predicted"/>
<dbReference type="InterPro" id="IPR016879">
    <property type="entry name" value="UCP028299"/>
</dbReference>
<keyword evidence="2" id="KW-1185">Reference proteome</keyword>
<reference evidence="1 2" key="1">
    <citation type="submission" date="2014-07" db="EMBL/GenBank/DDBJ databases">
        <authorList>
            <person name="McCorrison J."/>
            <person name="Sanka R."/>
            <person name="Torralba M."/>
            <person name="Gillis M."/>
            <person name="Haft D.H."/>
            <person name="Methe B."/>
            <person name="Sutton G."/>
            <person name="Nelson K.E."/>
        </authorList>
    </citation>
    <scope>NUCLEOTIDE SEQUENCE [LARGE SCALE GENOMIC DNA]</scope>
    <source>
        <strain evidence="1 2">DNF00058</strain>
    </source>
</reference>
<accession>A0A096ATK8</accession>
<name>A0A096ATK8_9BACT</name>
<dbReference type="RefSeq" id="WP_019036865.1">
    <property type="nucleotide sequence ID" value="NZ_JRNU01000092.1"/>
</dbReference>
<evidence type="ECO:0000313" key="2">
    <source>
        <dbReference type="Proteomes" id="UP000029614"/>
    </source>
</evidence>
<dbReference type="EMBL" id="JRNU01000092">
    <property type="protein sequence ID" value="KGF50081.1"/>
    <property type="molecule type" value="Genomic_DNA"/>
</dbReference>
<organism evidence="1 2">
    <name type="scientific">Prevotella amnii DNF00058</name>
    <dbReference type="NCBI Taxonomy" id="1401066"/>
    <lineage>
        <taxon>Bacteria</taxon>
        <taxon>Pseudomonadati</taxon>
        <taxon>Bacteroidota</taxon>
        <taxon>Bacteroidia</taxon>
        <taxon>Bacteroidales</taxon>
        <taxon>Prevotellaceae</taxon>
        <taxon>Prevotella</taxon>
    </lineage>
</organism>
<evidence type="ECO:0000313" key="1">
    <source>
        <dbReference type="EMBL" id="KGF50081.1"/>
    </source>
</evidence>
<sequence>MMQNNLITRRLWLLTIILLMNIHVFAQDSLYNNKIITNSKMIGIGKVNVLDTYLSPEEYNGKEFRYFSLTERDNGSNISRELVHQIHFLYLHNRTNVNSELGSWYNFQYNIHYKLLDFTIGKGKLTMKIGGGIDTNLGALYNIRNSNNPAQAYINVNIAPNIIINYLLHIKGHPILLRYEGQTSIIGLAFTPNYGQSYYEIFSKKNYDNNIVFTTLISTPSTRQYISADYTIHHTTIRLGYALDIQQTKLNGLKYHSWSNLFIIGLVKKFNLVKIIP</sequence>
<dbReference type="Pfam" id="PF11777">
    <property type="entry name" value="DUF3316"/>
    <property type="match status" value="1"/>
</dbReference>
<comment type="caution">
    <text evidence="1">The sequence shown here is derived from an EMBL/GenBank/DDBJ whole genome shotgun (WGS) entry which is preliminary data.</text>
</comment>